<evidence type="ECO:0000256" key="1">
    <source>
        <dbReference type="SAM" id="MobiDB-lite"/>
    </source>
</evidence>
<reference evidence="2" key="1">
    <citation type="submission" date="2023-08" db="EMBL/GenBank/DDBJ databases">
        <title>Black Yeasts Isolated from many extreme environments.</title>
        <authorList>
            <person name="Coleine C."/>
            <person name="Stajich J.E."/>
            <person name="Selbmann L."/>
        </authorList>
    </citation>
    <scope>NUCLEOTIDE SEQUENCE</scope>
    <source>
        <strain evidence="2">CCFEE 5401</strain>
    </source>
</reference>
<feature type="compositionally biased region" description="Basic and acidic residues" evidence="1">
    <location>
        <begin position="181"/>
        <end position="190"/>
    </location>
</feature>
<dbReference type="AlphaFoldDB" id="A0AAN7TNH4"/>
<feature type="compositionally biased region" description="Polar residues" evidence="1">
    <location>
        <begin position="155"/>
        <end position="164"/>
    </location>
</feature>
<dbReference type="Proteomes" id="UP001310890">
    <property type="component" value="Unassembled WGS sequence"/>
</dbReference>
<feature type="compositionally biased region" description="Acidic residues" evidence="1">
    <location>
        <begin position="191"/>
        <end position="207"/>
    </location>
</feature>
<feature type="compositionally biased region" description="Basic and acidic residues" evidence="1">
    <location>
        <begin position="486"/>
        <end position="498"/>
    </location>
</feature>
<name>A0AAN7TNH4_9PEZI</name>
<feature type="compositionally biased region" description="Basic residues" evidence="1">
    <location>
        <begin position="590"/>
        <end position="604"/>
    </location>
</feature>
<evidence type="ECO:0000313" key="2">
    <source>
        <dbReference type="EMBL" id="KAK5115320.1"/>
    </source>
</evidence>
<evidence type="ECO:0000313" key="3">
    <source>
        <dbReference type="Proteomes" id="UP001310890"/>
    </source>
</evidence>
<proteinExistence type="predicted"/>
<feature type="region of interest" description="Disordered" evidence="1">
    <location>
        <begin position="476"/>
        <end position="604"/>
    </location>
</feature>
<feature type="compositionally biased region" description="Acidic residues" evidence="1">
    <location>
        <begin position="512"/>
        <end position="537"/>
    </location>
</feature>
<organism evidence="2 3">
    <name type="scientific">Meristemomyces frigidus</name>
    <dbReference type="NCBI Taxonomy" id="1508187"/>
    <lineage>
        <taxon>Eukaryota</taxon>
        <taxon>Fungi</taxon>
        <taxon>Dikarya</taxon>
        <taxon>Ascomycota</taxon>
        <taxon>Pezizomycotina</taxon>
        <taxon>Dothideomycetes</taxon>
        <taxon>Dothideomycetidae</taxon>
        <taxon>Mycosphaerellales</taxon>
        <taxon>Teratosphaeriaceae</taxon>
        <taxon>Meristemomyces</taxon>
    </lineage>
</organism>
<protein>
    <submittedName>
        <fullName evidence="2">Uncharacterized protein</fullName>
    </submittedName>
</protein>
<feature type="compositionally biased region" description="Basic residues" evidence="1">
    <location>
        <begin position="95"/>
        <end position="104"/>
    </location>
</feature>
<accession>A0AAN7TNH4</accession>
<dbReference type="EMBL" id="JAVRRL010000013">
    <property type="protein sequence ID" value="KAK5115320.1"/>
    <property type="molecule type" value="Genomic_DNA"/>
</dbReference>
<feature type="region of interest" description="Disordered" evidence="1">
    <location>
        <begin position="51"/>
        <end position="223"/>
    </location>
</feature>
<comment type="caution">
    <text evidence="2">The sequence shown here is derived from an EMBL/GenBank/DDBJ whole genome shotgun (WGS) entry which is preliminary data.</text>
</comment>
<sequence>MAAPYIEPSAQYSEVTDANREELRTNHADNFSHYYIDESIVREPFVEPVTLTKKARGRKRAPPAAGTDGESSQPPAKKSRATLAKEKIAAAPARRSSRSTRGMKRNADDLAAGQPTSIDPPPAKKAKAFQATTTPTSAQSETEMAVFAPVAPARTRQTGITDQFSAEKKLASSSKKMAKMPKPEPIKAEEPKDEAEDDLNEFNDPDEPAAGASKMGKKSQKEVVPKAWIGTTNAMGSTIEKPPCAPLDVPWPCADRTCSSGMTWHPRNVIGRKTQSQFFGRNKKATKRIHPDVWHTYCRKHYQRSYYAARGSTEGVFGMHRDNLEQQFARLKLWRPEATFTIELSNVMQQKATMWYRILRANDNDLDAAKAEFATHNVYGTKPPKPVKRKGTGEDSLEYSFPAWIVDEFSEACCRADVDYDGVYEIMEHIKTLQANGTITAYPPIEFLISEEKEGEVMTDPTDNYALWVAEMETDNDGEADNAAAESKDGATRVKIEDESSWIGAVGATDAEHDDSDDDIEESADDNDVELESDNGEPENIKPEFDTVVQSIEQDPSTSNKSAKRSFNLKQTVGGRVIRPTSTPRPTPRPTRRSGRSKKVTKTE</sequence>
<feature type="compositionally biased region" description="Polar residues" evidence="1">
    <location>
        <begin position="548"/>
        <end position="561"/>
    </location>
</feature>
<gene>
    <name evidence="2" type="ORF">LTR62_001520</name>
</gene>